<dbReference type="SUPFAM" id="SSF56112">
    <property type="entry name" value="Protein kinase-like (PK-like)"/>
    <property type="match status" value="2"/>
</dbReference>
<evidence type="ECO:0000313" key="6">
    <source>
        <dbReference type="EMBL" id="CAD7625658.1"/>
    </source>
</evidence>
<protein>
    <recommendedName>
        <fullName evidence="5">Protein kinase domain-containing protein</fullName>
    </recommendedName>
</protein>
<evidence type="ECO:0000256" key="3">
    <source>
        <dbReference type="ARBA" id="ARBA00022777"/>
    </source>
</evidence>
<dbReference type="OrthoDB" id="6489419at2759"/>
<keyword evidence="3" id="KW-0418">Kinase</keyword>
<evidence type="ECO:0000256" key="1">
    <source>
        <dbReference type="ARBA" id="ARBA00022679"/>
    </source>
</evidence>
<accession>A0A7R9PYN0</accession>
<dbReference type="AlphaFoldDB" id="A0A7R9PYN0"/>
<evidence type="ECO:0000256" key="2">
    <source>
        <dbReference type="ARBA" id="ARBA00022741"/>
    </source>
</evidence>
<dbReference type="CDD" id="cd00180">
    <property type="entry name" value="PKc"/>
    <property type="match status" value="1"/>
</dbReference>
<dbReference type="Gene3D" id="1.10.510.10">
    <property type="entry name" value="Transferase(Phosphotransferase) domain 1"/>
    <property type="match status" value="2"/>
</dbReference>
<feature type="domain" description="Protein kinase" evidence="5">
    <location>
        <begin position="16"/>
        <end position="287"/>
    </location>
</feature>
<feature type="domain" description="Protein kinase" evidence="5">
    <location>
        <begin position="271"/>
        <end position="526"/>
    </location>
</feature>
<keyword evidence="7" id="KW-1185">Reference proteome</keyword>
<sequence>MDCNIETDEGKYKREFECLANMGWGSYGYVVKVRHKLTNDIHAIKIFHKVISDKINESVQNECRCLSQMNSDFVVKFRNAWIEGQILHIQTEFCDYSLQKIISVKNALLDFGWGPEISRQLSLIDYFISYELFDELTKSLNYLHTLNPPIMHRDLNPANTLVLNAVSGHGRQFVKICDFGYAKPHKQKGQSNTINLGTLHYMAPEVGYEKHYDPMSDIYSLGRICCDLFRVDISKSSWSYGKFMLEKYKGWRTLIVTMLTGPNFWDRPTCEKILATTSAWQYKDIFLQECQWLSQIRSDFVVEFRSAWREEYRQYIETEFCDYNMREIIDIKNCLFSQPSVDDTSAVYALALIDYFIAYELFEELTRSLNYLHTLDIPIIHRNLTPESILVINTVFNSGGQYVKLSNFGYAKLHIFNGQPHTIDERVINYMAPEVAHSKYYDLKSDIYSLGLICCELFDVSPFSFKNKINEKSASLKEKYLQLEEPISDMLNSPMYDLRPTCTQILSRMRAWRLSLDEMLTIREMLDQISNIIVTYSENEFFHNFLVTKLSARIDESTVQQSVESDIPTLAAPDPSINDSPFIDYNVLNAIEGDIIEIVVNGERCSTIWGVYVGGDQVVYVCPESHCLLNQSLETLCCDDSERCRVNNLVEVSESRQLSRRPTDSILCDAFRATIKYSRNLPTDSRGHNVGIHFVTKCRFGHQFCEECVGQEMVEII</sequence>
<dbReference type="Gene3D" id="3.30.200.20">
    <property type="entry name" value="Phosphorylase Kinase, domain 1"/>
    <property type="match status" value="1"/>
</dbReference>
<reference evidence="6" key="1">
    <citation type="submission" date="2020-11" db="EMBL/GenBank/DDBJ databases">
        <authorList>
            <person name="Tran Van P."/>
        </authorList>
    </citation>
    <scope>NUCLEOTIDE SEQUENCE</scope>
</reference>
<keyword evidence="2" id="KW-0547">Nucleotide-binding</keyword>
<evidence type="ECO:0000256" key="4">
    <source>
        <dbReference type="ARBA" id="ARBA00022840"/>
    </source>
</evidence>
<gene>
    <name evidence="6" type="ORF">OSB1V03_LOCUS6091</name>
</gene>
<keyword evidence="4" id="KW-0067">ATP-binding</keyword>
<dbReference type="InterPro" id="IPR000719">
    <property type="entry name" value="Prot_kinase_dom"/>
</dbReference>
<evidence type="ECO:0000259" key="5">
    <source>
        <dbReference type="PROSITE" id="PS50011"/>
    </source>
</evidence>
<organism evidence="6">
    <name type="scientific">Medioppia subpectinata</name>
    <dbReference type="NCBI Taxonomy" id="1979941"/>
    <lineage>
        <taxon>Eukaryota</taxon>
        <taxon>Metazoa</taxon>
        <taxon>Ecdysozoa</taxon>
        <taxon>Arthropoda</taxon>
        <taxon>Chelicerata</taxon>
        <taxon>Arachnida</taxon>
        <taxon>Acari</taxon>
        <taxon>Acariformes</taxon>
        <taxon>Sarcoptiformes</taxon>
        <taxon>Oribatida</taxon>
        <taxon>Brachypylina</taxon>
        <taxon>Oppioidea</taxon>
        <taxon>Oppiidae</taxon>
        <taxon>Medioppia</taxon>
    </lineage>
</organism>
<dbReference type="Pfam" id="PF00069">
    <property type="entry name" value="Pkinase"/>
    <property type="match status" value="2"/>
</dbReference>
<dbReference type="EMBL" id="OC857803">
    <property type="protein sequence ID" value="CAD7625658.1"/>
    <property type="molecule type" value="Genomic_DNA"/>
</dbReference>
<keyword evidence="1" id="KW-0808">Transferase</keyword>
<dbReference type="PROSITE" id="PS50011">
    <property type="entry name" value="PROTEIN_KINASE_DOM"/>
    <property type="match status" value="2"/>
</dbReference>
<dbReference type="GO" id="GO:0005737">
    <property type="term" value="C:cytoplasm"/>
    <property type="evidence" value="ECO:0007669"/>
    <property type="project" value="TreeGrafter"/>
</dbReference>
<dbReference type="InterPro" id="IPR050339">
    <property type="entry name" value="CC_SR_Kinase"/>
</dbReference>
<dbReference type="PANTHER" id="PTHR11042">
    <property type="entry name" value="EUKARYOTIC TRANSLATION INITIATION FACTOR 2-ALPHA KINASE EIF2-ALPHA KINASE -RELATED"/>
    <property type="match status" value="1"/>
</dbReference>
<dbReference type="GO" id="GO:0005634">
    <property type="term" value="C:nucleus"/>
    <property type="evidence" value="ECO:0007669"/>
    <property type="project" value="TreeGrafter"/>
</dbReference>
<dbReference type="GO" id="GO:0004672">
    <property type="term" value="F:protein kinase activity"/>
    <property type="evidence" value="ECO:0007669"/>
    <property type="project" value="InterPro"/>
</dbReference>
<evidence type="ECO:0000313" key="7">
    <source>
        <dbReference type="Proteomes" id="UP000759131"/>
    </source>
</evidence>
<dbReference type="GO" id="GO:0005524">
    <property type="term" value="F:ATP binding"/>
    <property type="evidence" value="ECO:0007669"/>
    <property type="project" value="UniProtKB-KW"/>
</dbReference>
<name>A0A7R9PYN0_9ACAR</name>
<dbReference type="InterPro" id="IPR011009">
    <property type="entry name" value="Kinase-like_dom_sf"/>
</dbReference>
<proteinExistence type="predicted"/>
<dbReference type="Proteomes" id="UP000759131">
    <property type="component" value="Unassembled WGS sequence"/>
</dbReference>
<dbReference type="EMBL" id="CAJPIZ010003228">
    <property type="protein sequence ID" value="CAG2106088.1"/>
    <property type="molecule type" value="Genomic_DNA"/>
</dbReference>